<proteinExistence type="predicted"/>
<comment type="catalytic activity">
    <reaction evidence="4">
        <text>L-threonyl-[protein] + ATP = O-phospho-L-threonyl-[protein] + ADP + H(+)</text>
        <dbReference type="Rhea" id="RHEA:46608"/>
        <dbReference type="Rhea" id="RHEA-COMP:11060"/>
        <dbReference type="Rhea" id="RHEA-COMP:11605"/>
        <dbReference type="ChEBI" id="CHEBI:15378"/>
        <dbReference type="ChEBI" id="CHEBI:30013"/>
        <dbReference type="ChEBI" id="CHEBI:30616"/>
        <dbReference type="ChEBI" id="CHEBI:61977"/>
        <dbReference type="ChEBI" id="CHEBI:456216"/>
        <dbReference type="EC" id="2.7.11.1"/>
    </reaction>
</comment>
<dbReference type="GO" id="GO:0004674">
    <property type="term" value="F:protein serine/threonine kinase activity"/>
    <property type="evidence" value="ECO:0007669"/>
    <property type="project" value="UniProtKB-KW"/>
</dbReference>
<evidence type="ECO:0000256" key="2">
    <source>
        <dbReference type="ARBA" id="ARBA00022527"/>
    </source>
</evidence>
<dbReference type="EMBL" id="PKPP01000760">
    <property type="protein sequence ID" value="PWA88983.1"/>
    <property type="molecule type" value="Genomic_DNA"/>
</dbReference>
<dbReference type="PROSITE" id="PS50011">
    <property type="entry name" value="PROTEIN_KINASE_DOM"/>
    <property type="match status" value="1"/>
</dbReference>
<dbReference type="InterPro" id="IPR011032">
    <property type="entry name" value="GroES-like_sf"/>
</dbReference>
<dbReference type="InterPro" id="IPR000719">
    <property type="entry name" value="Prot_kinase_dom"/>
</dbReference>
<keyword evidence="3 7" id="KW-0808">Transferase</keyword>
<dbReference type="Gene3D" id="1.10.510.10">
    <property type="entry name" value="Transferase(Phosphotransferase) domain 1"/>
    <property type="match status" value="1"/>
</dbReference>
<protein>
    <recommendedName>
        <fullName evidence="1">non-specific serine/threonine protein kinase</fullName>
        <ecNumber evidence="1">2.7.11.1</ecNumber>
    </recommendedName>
</protein>
<evidence type="ECO:0000256" key="4">
    <source>
        <dbReference type="ARBA" id="ARBA00047899"/>
    </source>
</evidence>
<keyword evidence="8" id="KW-1185">Reference proteome</keyword>
<evidence type="ECO:0000313" key="7">
    <source>
        <dbReference type="EMBL" id="PWA88983.1"/>
    </source>
</evidence>
<dbReference type="SUPFAM" id="SSF50129">
    <property type="entry name" value="GroES-like"/>
    <property type="match status" value="1"/>
</dbReference>
<dbReference type="Gene3D" id="3.90.180.10">
    <property type="entry name" value="Medium-chain alcohol dehydrogenases, catalytic domain"/>
    <property type="match status" value="1"/>
</dbReference>
<evidence type="ECO:0000256" key="3">
    <source>
        <dbReference type="ARBA" id="ARBA00022777"/>
    </source>
</evidence>
<dbReference type="Proteomes" id="UP000245207">
    <property type="component" value="Unassembled WGS sequence"/>
</dbReference>
<name>A0A2U1PTC2_ARTAN</name>
<dbReference type="Pfam" id="PF08240">
    <property type="entry name" value="ADH_N"/>
    <property type="match status" value="1"/>
</dbReference>
<keyword evidence="2" id="KW-0723">Serine/threonine-protein kinase</keyword>
<dbReference type="STRING" id="35608.A0A2U1PTC2"/>
<accession>A0A2U1PTC2</accession>
<dbReference type="AlphaFoldDB" id="A0A2U1PTC2"/>
<evidence type="ECO:0000313" key="8">
    <source>
        <dbReference type="Proteomes" id="UP000245207"/>
    </source>
</evidence>
<dbReference type="InterPro" id="IPR050588">
    <property type="entry name" value="WNK_Ser-Thr_kinase"/>
</dbReference>
<sequence>MDQQEGFPEAMVDPEGLVWQVLSAAWDADIESGLSEISLTTTKRPCDKYEVGSGNLKDYRKKNKCDSLKVLKKWSRKNLKGLDCLHTHEPSIIHRDLNCSNIFINGNTGKVKIDYFGLASVVGKSHMAHSQHMSPTSSVAATPRIKETVNFICKFNMHSGDGLSSAWGIRTTDECIQLQQLLAISLTIRDHIHYRGLVIGHACAGVIEEVGSDVKDLEPGDRVALEPGISCWRCTQSKEPTYIRMTAATCDNSAFLTMWDRVPIVVVDQPIWSPQPSQSMTSAILDNKVPKENKYNMWQQVLAEELQNQMEQNYEIGSPTLYLHVDAGGIDGEDVEITIPCLNNEWHYDPANFDDGVVTVGAQSTSTSIVGRRWRKVFELLGGTLYGKGLSTHKGFKLTNTKNYVKA</sequence>
<comment type="catalytic activity">
    <reaction evidence="5">
        <text>L-seryl-[protein] + ATP = O-phospho-L-seryl-[protein] + ADP + H(+)</text>
        <dbReference type="Rhea" id="RHEA:17989"/>
        <dbReference type="Rhea" id="RHEA-COMP:9863"/>
        <dbReference type="Rhea" id="RHEA-COMP:11604"/>
        <dbReference type="ChEBI" id="CHEBI:15378"/>
        <dbReference type="ChEBI" id="CHEBI:29999"/>
        <dbReference type="ChEBI" id="CHEBI:30616"/>
        <dbReference type="ChEBI" id="CHEBI:83421"/>
        <dbReference type="ChEBI" id="CHEBI:456216"/>
        <dbReference type="EC" id="2.7.11.1"/>
    </reaction>
</comment>
<evidence type="ECO:0000259" key="6">
    <source>
        <dbReference type="PROSITE" id="PS50011"/>
    </source>
</evidence>
<dbReference type="InterPro" id="IPR013154">
    <property type="entry name" value="ADH-like_N"/>
</dbReference>
<feature type="domain" description="Protein kinase" evidence="6">
    <location>
        <begin position="1"/>
        <end position="242"/>
    </location>
</feature>
<dbReference type="OrthoDB" id="256333at2759"/>
<dbReference type="EC" id="2.7.11.1" evidence="1"/>
<reference evidence="7 8" key="1">
    <citation type="journal article" date="2018" name="Mol. Plant">
        <title>The genome of Artemisia annua provides insight into the evolution of Asteraceae family and artemisinin biosynthesis.</title>
        <authorList>
            <person name="Shen Q."/>
            <person name="Zhang L."/>
            <person name="Liao Z."/>
            <person name="Wang S."/>
            <person name="Yan T."/>
            <person name="Shi P."/>
            <person name="Liu M."/>
            <person name="Fu X."/>
            <person name="Pan Q."/>
            <person name="Wang Y."/>
            <person name="Lv Z."/>
            <person name="Lu X."/>
            <person name="Zhang F."/>
            <person name="Jiang W."/>
            <person name="Ma Y."/>
            <person name="Chen M."/>
            <person name="Hao X."/>
            <person name="Li L."/>
            <person name="Tang Y."/>
            <person name="Lv G."/>
            <person name="Zhou Y."/>
            <person name="Sun X."/>
            <person name="Brodelius P.E."/>
            <person name="Rose J.K.C."/>
            <person name="Tang K."/>
        </authorList>
    </citation>
    <scope>NUCLEOTIDE SEQUENCE [LARGE SCALE GENOMIC DNA]</scope>
    <source>
        <strain evidence="8">cv. Huhao1</strain>
        <tissue evidence="7">Leaf</tissue>
    </source>
</reference>
<organism evidence="7 8">
    <name type="scientific">Artemisia annua</name>
    <name type="common">Sweet wormwood</name>
    <dbReference type="NCBI Taxonomy" id="35608"/>
    <lineage>
        <taxon>Eukaryota</taxon>
        <taxon>Viridiplantae</taxon>
        <taxon>Streptophyta</taxon>
        <taxon>Embryophyta</taxon>
        <taxon>Tracheophyta</taxon>
        <taxon>Spermatophyta</taxon>
        <taxon>Magnoliopsida</taxon>
        <taxon>eudicotyledons</taxon>
        <taxon>Gunneridae</taxon>
        <taxon>Pentapetalae</taxon>
        <taxon>asterids</taxon>
        <taxon>campanulids</taxon>
        <taxon>Asterales</taxon>
        <taxon>Asteraceae</taxon>
        <taxon>Asteroideae</taxon>
        <taxon>Anthemideae</taxon>
        <taxon>Artemisiinae</taxon>
        <taxon>Artemisia</taxon>
    </lineage>
</organism>
<dbReference type="PANTHER" id="PTHR13902">
    <property type="entry name" value="SERINE/THREONINE-PROTEIN KINASE WNK WITH NO LYSINE -RELATED"/>
    <property type="match status" value="1"/>
</dbReference>
<dbReference type="InterPro" id="IPR011009">
    <property type="entry name" value="Kinase-like_dom_sf"/>
</dbReference>
<gene>
    <name evidence="7" type="ORF">CTI12_AA115780</name>
</gene>
<evidence type="ECO:0000256" key="1">
    <source>
        <dbReference type="ARBA" id="ARBA00012513"/>
    </source>
</evidence>
<keyword evidence="3 7" id="KW-0418">Kinase</keyword>
<dbReference type="Pfam" id="PF00069">
    <property type="entry name" value="Pkinase"/>
    <property type="match status" value="1"/>
</dbReference>
<evidence type="ECO:0000256" key="5">
    <source>
        <dbReference type="ARBA" id="ARBA00048679"/>
    </source>
</evidence>
<dbReference type="GO" id="GO:0005524">
    <property type="term" value="F:ATP binding"/>
    <property type="evidence" value="ECO:0007669"/>
    <property type="project" value="InterPro"/>
</dbReference>
<dbReference type="SUPFAM" id="SSF56112">
    <property type="entry name" value="Protein kinase-like (PK-like)"/>
    <property type="match status" value="1"/>
</dbReference>
<comment type="caution">
    <text evidence="7">The sequence shown here is derived from an EMBL/GenBank/DDBJ whole genome shotgun (WGS) entry which is preliminary data.</text>
</comment>